<sequence length="482" mass="50323">MYEWLEGLQKSAKRTAAGVGADDIRRAETECGVPFPEELGTLYRTFDGGELQGEVTLFSLHGPEGAPSVLEKTRLKLESLPAAGVWRIGVKGPHRQLFAARKSAMVEQADSPLPGWAESLSGDDWIYGTWETEKRELRLYRTLQTMLEVLVPPAEVEEFGDRTFARALSAVQGALSDLSVEYDEDTRPKAEAAAAEEEAAEEEEADEEADEGEEEEAAAEEEADEEEADEGEEEEAAAEEEADEEEADEGEEEDEEEVAEADEESDEELRKPVVAAAERRVVQLRQVAPEEQPAPATRVRSAVKKAATVAQDAAKTVAAVANVAAMMTGGTTSTAVAKAPAQKAAAKAPAQKAAAKAPAQKAAAKAPAQKAAAKAPAQKAAAKAPAQKAAAKKAPAKKAAAKAPAKKAAAKAPAKKAAVKKAPAKKAAAKTPAKKAAAKKAPAKKAAAKKAPAKKAAAKKAPAKKAAAKKAPAKKAAAGGRR</sequence>
<evidence type="ECO:0000313" key="2">
    <source>
        <dbReference type="EMBL" id="AKJ08065.1"/>
    </source>
</evidence>
<dbReference type="EMBL" id="CP011509">
    <property type="protein sequence ID" value="AKJ08065.1"/>
    <property type="molecule type" value="Genomic_DNA"/>
</dbReference>
<dbReference type="RefSeq" id="WP_047860924.1">
    <property type="nucleotide sequence ID" value="NZ_CP011509.1"/>
</dbReference>
<feature type="compositionally biased region" description="Basic residues" evidence="1">
    <location>
        <begin position="390"/>
        <end position="473"/>
    </location>
</feature>
<protein>
    <submittedName>
        <fullName evidence="2">Histone protein</fullName>
    </submittedName>
</protein>
<accession>A0AAC8QIG0</accession>
<feature type="compositionally biased region" description="Low complexity" evidence="1">
    <location>
        <begin position="342"/>
        <end position="389"/>
    </location>
</feature>
<evidence type="ECO:0000256" key="1">
    <source>
        <dbReference type="SAM" id="MobiDB-lite"/>
    </source>
</evidence>
<dbReference type="KEGG" id="age:AA314_09691"/>
<gene>
    <name evidence="2" type="ORF">AA314_09691</name>
</gene>
<proteinExistence type="predicted"/>
<organism evidence="2 3">
    <name type="scientific">Archangium gephyra</name>
    <dbReference type="NCBI Taxonomy" id="48"/>
    <lineage>
        <taxon>Bacteria</taxon>
        <taxon>Pseudomonadati</taxon>
        <taxon>Myxococcota</taxon>
        <taxon>Myxococcia</taxon>
        <taxon>Myxococcales</taxon>
        <taxon>Cystobacterineae</taxon>
        <taxon>Archangiaceae</taxon>
        <taxon>Archangium</taxon>
    </lineage>
</organism>
<evidence type="ECO:0000313" key="3">
    <source>
        <dbReference type="Proteomes" id="UP000035579"/>
    </source>
</evidence>
<dbReference type="Proteomes" id="UP000035579">
    <property type="component" value="Chromosome"/>
</dbReference>
<name>A0AAC8QIG0_9BACT</name>
<dbReference type="AlphaFoldDB" id="A0AAC8QIG0"/>
<feature type="region of interest" description="Disordered" evidence="1">
    <location>
        <begin position="182"/>
        <end position="274"/>
    </location>
</feature>
<feature type="compositionally biased region" description="Acidic residues" evidence="1">
    <location>
        <begin position="194"/>
        <end position="267"/>
    </location>
</feature>
<feature type="region of interest" description="Disordered" evidence="1">
    <location>
        <begin position="342"/>
        <end position="482"/>
    </location>
</feature>
<reference evidence="2 3" key="1">
    <citation type="submission" date="2015-05" db="EMBL/GenBank/DDBJ databases">
        <title>Genome assembly of Archangium gephyra DSM 2261.</title>
        <authorList>
            <person name="Sharma G."/>
            <person name="Subramanian S."/>
        </authorList>
    </citation>
    <scope>NUCLEOTIDE SEQUENCE [LARGE SCALE GENOMIC DNA]</scope>
    <source>
        <strain evidence="2 3">DSM 2261</strain>
    </source>
</reference>